<sequence length="70" mass="7699">MDTLLGYDLVRKEVSVGSDFEGELASLSLGTSTIPLKSDPQSWDKARRAHSVVQIQFSKLEQSEEALTTT</sequence>
<name>A0A9N9LZ95_9HELO</name>
<dbReference type="AlphaFoldDB" id="A0A9N9LZ95"/>
<reference evidence="1" key="1">
    <citation type="submission" date="2021-07" db="EMBL/GenBank/DDBJ databases">
        <authorList>
            <person name="Durling M."/>
        </authorList>
    </citation>
    <scope>NUCLEOTIDE SEQUENCE</scope>
</reference>
<dbReference type="EMBL" id="CAJVRM010000520">
    <property type="protein sequence ID" value="CAG8981820.1"/>
    <property type="molecule type" value="Genomic_DNA"/>
</dbReference>
<evidence type="ECO:0000313" key="2">
    <source>
        <dbReference type="Proteomes" id="UP000701801"/>
    </source>
</evidence>
<dbReference type="Proteomes" id="UP000701801">
    <property type="component" value="Unassembled WGS sequence"/>
</dbReference>
<gene>
    <name evidence="1" type="ORF">HYALB_00013985</name>
</gene>
<protein>
    <submittedName>
        <fullName evidence="1">Uncharacterized protein</fullName>
    </submittedName>
</protein>
<proteinExistence type="predicted"/>
<keyword evidence="2" id="KW-1185">Reference proteome</keyword>
<comment type="caution">
    <text evidence="1">The sequence shown here is derived from an EMBL/GenBank/DDBJ whole genome shotgun (WGS) entry which is preliminary data.</text>
</comment>
<accession>A0A9N9LZ95</accession>
<organism evidence="1 2">
    <name type="scientific">Hymenoscyphus albidus</name>
    <dbReference type="NCBI Taxonomy" id="595503"/>
    <lineage>
        <taxon>Eukaryota</taxon>
        <taxon>Fungi</taxon>
        <taxon>Dikarya</taxon>
        <taxon>Ascomycota</taxon>
        <taxon>Pezizomycotina</taxon>
        <taxon>Leotiomycetes</taxon>
        <taxon>Helotiales</taxon>
        <taxon>Helotiaceae</taxon>
        <taxon>Hymenoscyphus</taxon>
    </lineage>
</organism>
<evidence type="ECO:0000313" key="1">
    <source>
        <dbReference type="EMBL" id="CAG8981820.1"/>
    </source>
</evidence>